<name>A0A6J4U862_9BACT</name>
<proteinExistence type="predicted"/>
<dbReference type="EMBL" id="CADCWG010000055">
    <property type="protein sequence ID" value="CAA9541134.1"/>
    <property type="molecule type" value="Genomic_DNA"/>
</dbReference>
<dbReference type="SUPFAM" id="SSF51658">
    <property type="entry name" value="Xylose isomerase-like"/>
    <property type="match status" value="1"/>
</dbReference>
<reference evidence="2" key="1">
    <citation type="submission" date="2020-02" db="EMBL/GenBank/DDBJ databases">
        <authorList>
            <person name="Meier V. D."/>
        </authorList>
    </citation>
    <scope>NUCLEOTIDE SEQUENCE</scope>
    <source>
        <strain evidence="2">AVDCRST_MAG49</strain>
    </source>
</reference>
<protein>
    <submittedName>
        <fullName evidence="2">Miscellaneous hypothetical/partial homology</fullName>
    </submittedName>
</protein>
<dbReference type="PANTHER" id="PTHR12110">
    <property type="entry name" value="HYDROXYPYRUVATE ISOMERASE"/>
    <property type="match status" value="1"/>
</dbReference>
<gene>
    <name evidence="2" type="ORF">AVDCRST_MAG49-859</name>
</gene>
<dbReference type="Gene3D" id="3.20.20.150">
    <property type="entry name" value="Divalent-metal-dependent TIM barrel enzymes"/>
    <property type="match status" value="1"/>
</dbReference>
<feature type="domain" description="Xylose isomerase-like TIM barrel" evidence="1">
    <location>
        <begin position="19"/>
        <end position="269"/>
    </location>
</feature>
<sequence length="287" mass="30067">MRLGIFAKTYERPSVEEAFAAAAADGLTALQFNFVVAGLTPMPDAIDPAVVARVRRAADAHGVEIVSLSATFNLIHPDPAVREAGQRRLTVLAGVCGEFGARVLSLCTGTRDPDDMWRRHPDNDAPAAWEDLLAGIGRAVVTAERHDLLLGVEPEPGNVVSDAQRASRLLDEVGSARVGIVLDPANLIEGVAPGRVDAAIDEGVQLLGRRTILAHGKDRDAAGAVQPPGRGVVPWPRFLGGLRSAGFSGPLILHGLPEAAVPAAVSHLRAVLAEPASGDHPERPASR</sequence>
<accession>A0A6J4U862</accession>
<dbReference type="PANTHER" id="PTHR12110:SF21">
    <property type="entry name" value="XYLOSE ISOMERASE-LIKE TIM BARREL DOMAIN-CONTAINING PROTEIN"/>
    <property type="match status" value="1"/>
</dbReference>
<organism evidence="2">
    <name type="scientific">uncultured Thermomicrobiales bacterium</name>
    <dbReference type="NCBI Taxonomy" id="1645740"/>
    <lineage>
        <taxon>Bacteria</taxon>
        <taxon>Pseudomonadati</taxon>
        <taxon>Thermomicrobiota</taxon>
        <taxon>Thermomicrobia</taxon>
        <taxon>Thermomicrobiales</taxon>
        <taxon>environmental samples</taxon>
    </lineage>
</organism>
<dbReference type="InterPro" id="IPR036237">
    <property type="entry name" value="Xyl_isomerase-like_sf"/>
</dbReference>
<dbReference type="InterPro" id="IPR013022">
    <property type="entry name" value="Xyl_isomerase-like_TIM-brl"/>
</dbReference>
<dbReference type="Pfam" id="PF01261">
    <property type="entry name" value="AP_endonuc_2"/>
    <property type="match status" value="1"/>
</dbReference>
<dbReference type="AlphaFoldDB" id="A0A6J4U862"/>
<evidence type="ECO:0000313" key="2">
    <source>
        <dbReference type="EMBL" id="CAA9541134.1"/>
    </source>
</evidence>
<dbReference type="InterPro" id="IPR050312">
    <property type="entry name" value="IolE/XylAMocC-like"/>
</dbReference>
<evidence type="ECO:0000259" key="1">
    <source>
        <dbReference type="Pfam" id="PF01261"/>
    </source>
</evidence>